<dbReference type="Gene3D" id="3.40.50.300">
    <property type="entry name" value="P-loop containing nucleotide triphosphate hydrolases"/>
    <property type="match status" value="1"/>
</dbReference>
<dbReference type="InterPro" id="IPR027417">
    <property type="entry name" value="P-loop_NTPase"/>
</dbReference>
<dbReference type="Pfam" id="PF01268">
    <property type="entry name" value="FTHFS"/>
    <property type="match status" value="1"/>
</dbReference>
<comment type="similarity">
    <text evidence="6">Belongs to the formate--tetrahydrofolate ligase family.</text>
</comment>
<keyword evidence="3 6" id="KW-0436">Ligase</keyword>
<keyword evidence="4 6" id="KW-0547">Nucleotide-binding</keyword>
<dbReference type="InterPro" id="IPR020628">
    <property type="entry name" value="Formate_THF_ligase_CS"/>
</dbReference>
<dbReference type="PROSITE" id="PS00722">
    <property type="entry name" value="FTHFS_2"/>
    <property type="match status" value="1"/>
</dbReference>
<dbReference type="HAMAP" id="MF_01543">
    <property type="entry name" value="FTHFS"/>
    <property type="match status" value="1"/>
</dbReference>
<feature type="binding site" evidence="6">
    <location>
        <begin position="66"/>
        <end position="73"/>
    </location>
    <ligand>
        <name>ATP</name>
        <dbReference type="ChEBI" id="CHEBI:30616"/>
    </ligand>
</feature>
<evidence type="ECO:0000256" key="3">
    <source>
        <dbReference type="ARBA" id="ARBA00022598"/>
    </source>
</evidence>
<dbReference type="SUPFAM" id="SSF52540">
    <property type="entry name" value="P-loop containing nucleoside triphosphate hydrolases"/>
    <property type="match status" value="1"/>
</dbReference>
<dbReference type="RefSeq" id="WP_313988192.1">
    <property type="nucleotide sequence ID" value="NZ_JBHTJW010000002.1"/>
</dbReference>
<dbReference type="Gene3D" id="3.30.1510.10">
    <property type="entry name" value="Domain 2, N(10)-formyltetrahydrofolate synthetase"/>
    <property type="match status" value="1"/>
</dbReference>
<reference evidence="8" key="1">
    <citation type="journal article" date="2019" name="Int. J. Syst. Evol. Microbiol.">
        <title>The Global Catalogue of Microorganisms (GCM) 10K type strain sequencing project: providing services to taxonomists for standard genome sequencing and annotation.</title>
        <authorList>
            <consortium name="The Broad Institute Genomics Platform"/>
            <consortium name="The Broad Institute Genome Sequencing Center for Infectious Disease"/>
            <person name="Wu L."/>
            <person name="Ma J."/>
        </authorList>
    </citation>
    <scope>NUCLEOTIDE SEQUENCE [LARGE SCALE GENOMIC DNA]</scope>
    <source>
        <strain evidence="8">CCUG 59685</strain>
    </source>
</reference>
<evidence type="ECO:0000256" key="4">
    <source>
        <dbReference type="ARBA" id="ARBA00022741"/>
    </source>
</evidence>
<evidence type="ECO:0000256" key="1">
    <source>
        <dbReference type="ARBA" id="ARBA00004777"/>
    </source>
</evidence>
<dbReference type="EC" id="6.3.4.3" evidence="6"/>
<evidence type="ECO:0000256" key="6">
    <source>
        <dbReference type="HAMAP-Rule" id="MF_01543"/>
    </source>
</evidence>
<dbReference type="PROSITE" id="PS00721">
    <property type="entry name" value="FTHFS_1"/>
    <property type="match status" value="1"/>
</dbReference>
<gene>
    <name evidence="6" type="primary">fhs</name>
    <name evidence="7" type="ORF">ACFQ1T_08515</name>
</gene>
<proteinExistence type="inferred from homology"/>
<keyword evidence="5 6" id="KW-0067">ATP-binding</keyword>
<dbReference type="CDD" id="cd00477">
    <property type="entry name" value="FTHFS"/>
    <property type="match status" value="1"/>
</dbReference>
<keyword evidence="8" id="KW-1185">Reference proteome</keyword>
<name>A0ABW3GME8_9PROT</name>
<comment type="pathway">
    <text evidence="1 6">One-carbon metabolism; tetrahydrofolate interconversion.</text>
</comment>
<dbReference type="Gene3D" id="3.10.410.10">
    <property type="entry name" value="Formyltetrahydrofolate synthetase, domain 3"/>
    <property type="match status" value="1"/>
</dbReference>
<comment type="catalytic activity">
    <reaction evidence="6">
        <text>(6S)-5,6,7,8-tetrahydrofolate + formate + ATP = (6R)-10-formyltetrahydrofolate + ADP + phosphate</text>
        <dbReference type="Rhea" id="RHEA:20221"/>
        <dbReference type="ChEBI" id="CHEBI:15740"/>
        <dbReference type="ChEBI" id="CHEBI:30616"/>
        <dbReference type="ChEBI" id="CHEBI:43474"/>
        <dbReference type="ChEBI" id="CHEBI:57453"/>
        <dbReference type="ChEBI" id="CHEBI:195366"/>
        <dbReference type="ChEBI" id="CHEBI:456216"/>
        <dbReference type="EC" id="6.3.4.3"/>
    </reaction>
</comment>
<evidence type="ECO:0000256" key="2">
    <source>
        <dbReference type="ARBA" id="ARBA00022563"/>
    </source>
</evidence>
<sequence>MLSDIAIAQAATLTPIVNIASKLGLVADDVHAYGQHMAKLTQATVNRLQAQPAKAKLILVTAINPTPAGEGKTTTTIGLTDALNQAGYQAMACLREPSLGPVFGMKGGATGGGYAQVVPMENINLHFTGDFHAISAANNLLAALVDNHIYQGNALQFDTVSWRRCIDMNDRALRRLTLENNTHTGFDITVASEVMAIFCLATDLADLTSRLGRIQVGLSTAGSPILASDLQAEGAMAALLKDAFQPNLVQTLEGSPALVHGGPFANIAHGCNSLVATQTALRLADYVVTEAGFGADLGAEKFMDIKCRQSGLRPDVAVIVATVRALKYHGGVDVADLNRENLAALQVGVANLRKHVTNLRQHFNLPVVVALNHFTADTEAEIALVQAAVQALGASLHVCHHWAQGGAGAIALAHAVADQAQQASTPWLLYADDLSLTEKLDTIAQKLYGASGVTFSALAQQQLARLAEVSQGLPVCVAKTQYSFSCDPKLRNVPADHALHVRELRLSRGAGFVVAICGDVMTMPGLPKQPASSRISVDADGRIQGLS</sequence>
<accession>A0ABW3GME8</accession>
<dbReference type="InterPro" id="IPR000559">
    <property type="entry name" value="Formate_THF_ligase"/>
</dbReference>
<organism evidence="7 8">
    <name type="scientific">Methylophilus glucosoxydans</name>
    <dbReference type="NCBI Taxonomy" id="752553"/>
    <lineage>
        <taxon>Bacteria</taxon>
        <taxon>Pseudomonadati</taxon>
        <taxon>Pseudomonadota</taxon>
        <taxon>Betaproteobacteria</taxon>
        <taxon>Nitrosomonadales</taxon>
        <taxon>Methylophilaceae</taxon>
        <taxon>Methylophilus</taxon>
    </lineage>
</organism>
<dbReference type="Proteomes" id="UP001597106">
    <property type="component" value="Unassembled WGS sequence"/>
</dbReference>
<evidence type="ECO:0000256" key="5">
    <source>
        <dbReference type="ARBA" id="ARBA00022840"/>
    </source>
</evidence>
<dbReference type="NCBIfam" id="NF010030">
    <property type="entry name" value="PRK13505.1"/>
    <property type="match status" value="1"/>
</dbReference>
<keyword evidence="2 6" id="KW-0554">One-carbon metabolism</keyword>
<dbReference type="GO" id="GO:0004329">
    <property type="term" value="F:formate-tetrahydrofolate ligase activity"/>
    <property type="evidence" value="ECO:0007669"/>
    <property type="project" value="UniProtKB-EC"/>
</dbReference>
<protein>
    <recommendedName>
        <fullName evidence="6">Formate--tetrahydrofolate ligase</fullName>
        <ecNumber evidence="6">6.3.4.3</ecNumber>
    </recommendedName>
    <alternativeName>
        <fullName evidence="6">Formyltetrahydrofolate synthetase</fullName>
        <shortName evidence="6">FHS</shortName>
        <shortName evidence="6">FTHFS</shortName>
    </alternativeName>
</protein>
<evidence type="ECO:0000313" key="8">
    <source>
        <dbReference type="Proteomes" id="UP001597106"/>
    </source>
</evidence>
<comment type="caution">
    <text evidence="7">The sequence shown here is derived from an EMBL/GenBank/DDBJ whole genome shotgun (WGS) entry which is preliminary data.</text>
</comment>
<evidence type="ECO:0000313" key="7">
    <source>
        <dbReference type="EMBL" id="MFD0929819.1"/>
    </source>
</evidence>
<dbReference type="EMBL" id="JBHTJW010000002">
    <property type="protein sequence ID" value="MFD0929819.1"/>
    <property type="molecule type" value="Genomic_DNA"/>
</dbReference>